<feature type="domain" description="AAA" evidence="1">
    <location>
        <begin position="24"/>
        <end position="153"/>
    </location>
</feature>
<sequence length="399" mass="45249">MFKEYKRPIYKEILSRIKEKRKFIQVLTGPRQVGKTTLARQLLKDCGLAFHYASADEPTLQDRSWLSQQWDIARLKISEDKNSSAMLVIDEVQKVSGWSETVKRLWDEDTANDINLKVILSGSSPLLMQKGLTESLAGRFETIYVAHWSFAEMYECFGMTLEDYIYHGGYPGAAELTNNKQRWQQYIADSLIETTISRDILLMTRVDKPALLRRMFHLGCEYSGQILSYQKMVGQLQDAGNTTTLAHYLDLLSGAGLLAGLEKFSGKTHRKRGSSPKLLVLNTVLMSAMSGLSYTEAIHDRQYWGRLTESAVGAHLINSSKGKGIEVYYWLNRNKEVDFVLESGKTVVAIEVKSGKKEYSLPGMEEFSKEFNVKRQLLVGGQGIRIEEFLSSPIEKWVG</sequence>
<name>A0A1Q2MCW2_9BACT</name>
<evidence type="ECO:0000259" key="1">
    <source>
        <dbReference type="Pfam" id="PF13173"/>
    </source>
</evidence>
<dbReference type="InterPro" id="IPR027417">
    <property type="entry name" value="P-loop_NTPase"/>
</dbReference>
<dbReference type="AlphaFoldDB" id="A0A1Q2MCW2"/>
<organism evidence="3 4">
    <name type="scientific">Limihaloglobus sulfuriphilus</name>
    <dbReference type="NCBI Taxonomy" id="1851148"/>
    <lineage>
        <taxon>Bacteria</taxon>
        <taxon>Pseudomonadati</taxon>
        <taxon>Planctomycetota</taxon>
        <taxon>Phycisphaerae</taxon>
        <taxon>Sedimentisphaerales</taxon>
        <taxon>Sedimentisphaeraceae</taxon>
        <taxon>Limihaloglobus</taxon>
    </lineage>
</organism>
<dbReference type="PANTHER" id="PTHR43566:SF1">
    <property type="entry name" value="AAA+ ATPASE DOMAIN-CONTAINING PROTEIN"/>
    <property type="match status" value="1"/>
</dbReference>
<dbReference type="PANTHER" id="PTHR43566">
    <property type="entry name" value="CONSERVED PROTEIN"/>
    <property type="match status" value="1"/>
</dbReference>
<evidence type="ECO:0000259" key="2">
    <source>
        <dbReference type="Pfam" id="PF13635"/>
    </source>
</evidence>
<dbReference type="EMBL" id="CP019646">
    <property type="protein sequence ID" value="AQQ70543.1"/>
    <property type="molecule type" value="Genomic_DNA"/>
</dbReference>
<evidence type="ECO:0000313" key="3">
    <source>
        <dbReference type="EMBL" id="AQQ70543.1"/>
    </source>
</evidence>
<gene>
    <name evidence="3" type="ORF">SMSP2_00895</name>
</gene>
<dbReference type="Pfam" id="PF13635">
    <property type="entry name" value="DUF4143"/>
    <property type="match status" value="1"/>
</dbReference>
<dbReference type="Pfam" id="PF13173">
    <property type="entry name" value="AAA_14"/>
    <property type="match status" value="1"/>
</dbReference>
<reference evidence="4" key="1">
    <citation type="submission" date="2017-02" db="EMBL/GenBank/DDBJ databases">
        <title>Comparative genomics and description of representatives of a novel lineage of planctomycetes thriving in anoxic sediments.</title>
        <authorList>
            <person name="Spring S."/>
            <person name="Bunk B."/>
            <person name="Sproer C."/>
        </authorList>
    </citation>
    <scope>NUCLEOTIDE SEQUENCE [LARGE SCALE GENOMIC DNA]</scope>
    <source>
        <strain evidence="4">SM-Chi-D1</strain>
    </source>
</reference>
<dbReference type="SUPFAM" id="SSF52540">
    <property type="entry name" value="P-loop containing nucleoside triphosphate hydrolases"/>
    <property type="match status" value="1"/>
</dbReference>
<dbReference type="InterPro" id="IPR025420">
    <property type="entry name" value="DUF4143"/>
</dbReference>
<dbReference type="KEGG" id="pbas:SMSP2_00895"/>
<accession>A0A1Q2MCW2</accession>
<dbReference type="Proteomes" id="UP000188181">
    <property type="component" value="Chromosome"/>
</dbReference>
<dbReference type="Gene3D" id="3.40.50.300">
    <property type="entry name" value="P-loop containing nucleotide triphosphate hydrolases"/>
    <property type="match status" value="1"/>
</dbReference>
<protein>
    <submittedName>
        <fullName evidence="3">Archaeal ATPase</fullName>
    </submittedName>
</protein>
<proteinExistence type="predicted"/>
<dbReference type="OrthoDB" id="256957at2"/>
<feature type="domain" description="DUF4143" evidence="2">
    <location>
        <begin position="198"/>
        <end position="355"/>
    </location>
</feature>
<evidence type="ECO:0000313" key="4">
    <source>
        <dbReference type="Proteomes" id="UP000188181"/>
    </source>
</evidence>
<keyword evidence="4" id="KW-1185">Reference proteome</keyword>
<dbReference type="InterPro" id="IPR041682">
    <property type="entry name" value="AAA_14"/>
</dbReference>
<dbReference type="STRING" id="1851148.SMSP2_00895"/>
<dbReference type="RefSeq" id="WP_146682798.1">
    <property type="nucleotide sequence ID" value="NZ_CP019646.1"/>
</dbReference>